<dbReference type="RefSeq" id="WP_068834747.1">
    <property type="nucleotide sequence ID" value="NZ_JBHSMX010000012.1"/>
</dbReference>
<dbReference type="PROSITE" id="PS51257">
    <property type="entry name" value="PROKAR_LIPOPROTEIN"/>
    <property type="match status" value="1"/>
</dbReference>
<evidence type="ECO:0000313" key="4">
    <source>
        <dbReference type="Proteomes" id="UP001596084"/>
    </source>
</evidence>
<evidence type="ECO:0000313" key="3">
    <source>
        <dbReference type="EMBL" id="MFC5521066.1"/>
    </source>
</evidence>
<dbReference type="Gene3D" id="3.40.190.10">
    <property type="entry name" value="Periplasmic binding protein-like II"/>
    <property type="match status" value="1"/>
</dbReference>
<dbReference type="SUPFAM" id="SSF53850">
    <property type="entry name" value="Periplasmic binding protein-like II"/>
    <property type="match status" value="1"/>
</dbReference>
<organism evidence="3 4">
    <name type="scientific">Polaromonas jejuensis</name>
    <dbReference type="NCBI Taxonomy" id="457502"/>
    <lineage>
        <taxon>Bacteria</taxon>
        <taxon>Pseudomonadati</taxon>
        <taxon>Pseudomonadota</taxon>
        <taxon>Betaproteobacteria</taxon>
        <taxon>Burkholderiales</taxon>
        <taxon>Comamonadaceae</taxon>
        <taxon>Polaromonas</taxon>
    </lineage>
</organism>
<sequence>MQNKPFKLLRRTLIASSLLFAGLACAAGYPERPVTLVAPYPAGGAADVLARILAGKLEEQLGRPVIVDNKPGAGTAIGAAAVANAKPDGYTLLISSNSTFTLNPALQAKLSYDPVKGFEPIGMVGTVALALLANSSVAATSVPQLVAAAKANPDKFVYGSFGNGTSSNFAGAMFNAATGLKMMHVPYKGSAPLMTDLIGGQIPLSFDTVVAAMSQLKSGKIKVLAVTTAKRSALLPDVPTVAEAGYPGFEMNAWLALVTPHGLQPDVKARLDKALATLMASPDTQNKMKAAGFEPGYHAIADWPVMVSAEITRMRGIAERAQIRMD</sequence>
<dbReference type="Pfam" id="PF03401">
    <property type="entry name" value="TctC"/>
    <property type="match status" value="1"/>
</dbReference>
<dbReference type="Proteomes" id="UP001596084">
    <property type="component" value="Unassembled WGS sequence"/>
</dbReference>
<reference evidence="4" key="1">
    <citation type="journal article" date="2019" name="Int. J. Syst. Evol. Microbiol.">
        <title>The Global Catalogue of Microorganisms (GCM) 10K type strain sequencing project: providing services to taxonomists for standard genome sequencing and annotation.</title>
        <authorList>
            <consortium name="The Broad Institute Genomics Platform"/>
            <consortium name="The Broad Institute Genome Sequencing Center for Infectious Disease"/>
            <person name="Wu L."/>
            <person name="Ma J."/>
        </authorList>
    </citation>
    <scope>NUCLEOTIDE SEQUENCE [LARGE SCALE GENOMIC DNA]</scope>
    <source>
        <strain evidence="4">CGMCC 4.7277</strain>
    </source>
</reference>
<dbReference type="InterPro" id="IPR042100">
    <property type="entry name" value="Bug_dom1"/>
</dbReference>
<keyword evidence="4" id="KW-1185">Reference proteome</keyword>
<protein>
    <submittedName>
        <fullName evidence="3">Bug family tripartite tricarboxylate transporter substrate binding protein</fullName>
    </submittedName>
</protein>
<proteinExistence type="inferred from homology"/>
<keyword evidence="2" id="KW-0732">Signal</keyword>
<evidence type="ECO:0000256" key="2">
    <source>
        <dbReference type="SAM" id="SignalP"/>
    </source>
</evidence>
<dbReference type="CDD" id="cd13578">
    <property type="entry name" value="PBP2_Bug27"/>
    <property type="match status" value="1"/>
</dbReference>
<dbReference type="EMBL" id="JBHSMX010000012">
    <property type="protein sequence ID" value="MFC5521066.1"/>
    <property type="molecule type" value="Genomic_DNA"/>
</dbReference>
<comment type="similarity">
    <text evidence="1">Belongs to the UPF0065 (bug) family.</text>
</comment>
<feature type="chain" id="PRO_5046439123" evidence="2">
    <location>
        <begin position="27"/>
        <end position="326"/>
    </location>
</feature>
<gene>
    <name evidence="3" type="ORF">ACFPP7_09080</name>
</gene>
<feature type="signal peptide" evidence="2">
    <location>
        <begin position="1"/>
        <end position="26"/>
    </location>
</feature>
<dbReference type="Gene3D" id="3.40.190.150">
    <property type="entry name" value="Bordetella uptake gene, domain 1"/>
    <property type="match status" value="1"/>
</dbReference>
<dbReference type="InterPro" id="IPR005064">
    <property type="entry name" value="BUG"/>
</dbReference>
<accession>A0ABW0Q924</accession>
<name>A0ABW0Q924_9BURK</name>
<comment type="caution">
    <text evidence="3">The sequence shown here is derived from an EMBL/GenBank/DDBJ whole genome shotgun (WGS) entry which is preliminary data.</text>
</comment>
<evidence type="ECO:0000256" key="1">
    <source>
        <dbReference type="ARBA" id="ARBA00006987"/>
    </source>
</evidence>
<dbReference type="PIRSF" id="PIRSF017082">
    <property type="entry name" value="YflP"/>
    <property type="match status" value="1"/>
</dbReference>
<dbReference type="PANTHER" id="PTHR42928">
    <property type="entry name" value="TRICARBOXYLATE-BINDING PROTEIN"/>
    <property type="match status" value="1"/>
</dbReference>
<dbReference type="PANTHER" id="PTHR42928:SF5">
    <property type="entry name" value="BLR1237 PROTEIN"/>
    <property type="match status" value="1"/>
</dbReference>